<keyword evidence="4" id="KW-1185">Reference proteome</keyword>
<evidence type="ECO:0000256" key="2">
    <source>
        <dbReference type="SAM" id="Phobius"/>
    </source>
</evidence>
<dbReference type="Proteomes" id="UP001528912">
    <property type="component" value="Unassembled WGS sequence"/>
</dbReference>
<feature type="compositionally biased region" description="Low complexity" evidence="1">
    <location>
        <begin position="18"/>
        <end position="51"/>
    </location>
</feature>
<accession>A0ABT6C3J8</accession>
<protein>
    <submittedName>
        <fullName evidence="3">Uncharacterized protein</fullName>
    </submittedName>
</protein>
<comment type="caution">
    <text evidence="3">The sequence shown here is derived from an EMBL/GenBank/DDBJ whole genome shotgun (WGS) entry which is preliminary data.</text>
</comment>
<reference evidence="3 4" key="1">
    <citation type="submission" date="2023-03" db="EMBL/GenBank/DDBJ databases">
        <title>YIM 133296 draft genome.</title>
        <authorList>
            <person name="Xiong L."/>
        </authorList>
    </citation>
    <scope>NUCLEOTIDE SEQUENCE [LARGE SCALE GENOMIC DNA]</scope>
    <source>
        <strain evidence="3 4">YIM 133296</strain>
    </source>
</reference>
<feature type="transmembrane region" description="Helical" evidence="2">
    <location>
        <begin position="64"/>
        <end position="88"/>
    </location>
</feature>
<gene>
    <name evidence="3" type="ORF">P4R38_01300</name>
</gene>
<sequence>MTTTPTDGFDQQAAPTEGSAPVASAAPGSTWNAQPGGAPQPYGQPGYGAYAPQPPKKKHTVRNVILIVIGVCILGIGGCSVLVIGGAAKVANDIEKSDNAPGGPKNPLAITQGKAFEVQGFSYAAGWSVGNDEILGTTVKDLKVTNNRKDRDGAIVEVKFMKGTEVLGTVDCTTEQIQVGQTVTLNCLGTTKPVTGWDKITINDTF</sequence>
<proteinExistence type="predicted"/>
<dbReference type="EMBL" id="JAROAV010000005">
    <property type="protein sequence ID" value="MDF8262877.1"/>
    <property type="molecule type" value="Genomic_DNA"/>
</dbReference>
<name>A0ABT6C3J8_9MICO</name>
<keyword evidence="2" id="KW-0472">Membrane</keyword>
<evidence type="ECO:0000256" key="1">
    <source>
        <dbReference type="SAM" id="MobiDB-lite"/>
    </source>
</evidence>
<feature type="region of interest" description="Disordered" evidence="1">
    <location>
        <begin position="1"/>
        <end position="54"/>
    </location>
</feature>
<evidence type="ECO:0000313" key="3">
    <source>
        <dbReference type="EMBL" id="MDF8262877.1"/>
    </source>
</evidence>
<dbReference type="RefSeq" id="WP_277190666.1">
    <property type="nucleotide sequence ID" value="NZ_JAROAV010000005.1"/>
</dbReference>
<organism evidence="3 4">
    <name type="scientific">Luteipulveratus flavus</name>
    <dbReference type="NCBI Taxonomy" id="3031728"/>
    <lineage>
        <taxon>Bacteria</taxon>
        <taxon>Bacillati</taxon>
        <taxon>Actinomycetota</taxon>
        <taxon>Actinomycetes</taxon>
        <taxon>Micrococcales</taxon>
        <taxon>Dermacoccaceae</taxon>
        <taxon>Luteipulveratus</taxon>
    </lineage>
</organism>
<keyword evidence="2" id="KW-1133">Transmembrane helix</keyword>
<evidence type="ECO:0000313" key="4">
    <source>
        <dbReference type="Proteomes" id="UP001528912"/>
    </source>
</evidence>
<keyword evidence="2" id="KW-0812">Transmembrane</keyword>